<dbReference type="RefSeq" id="WP_104517658.1">
    <property type="nucleotide sequence ID" value="NZ_NHRY01000055.1"/>
</dbReference>
<dbReference type="AlphaFoldDB" id="A0A2S6NLU8"/>
<organism evidence="1 2">
    <name type="scientific">Rhodopila globiformis</name>
    <name type="common">Rhodopseudomonas globiformis</name>
    <dbReference type="NCBI Taxonomy" id="1071"/>
    <lineage>
        <taxon>Bacteria</taxon>
        <taxon>Pseudomonadati</taxon>
        <taxon>Pseudomonadota</taxon>
        <taxon>Alphaproteobacteria</taxon>
        <taxon>Acetobacterales</taxon>
        <taxon>Acetobacteraceae</taxon>
        <taxon>Rhodopila</taxon>
    </lineage>
</organism>
<evidence type="ECO:0000313" key="2">
    <source>
        <dbReference type="Proteomes" id="UP000239724"/>
    </source>
</evidence>
<evidence type="ECO:0000313" key="1">
    <source>
        <dbReference type="EMBL" id="PPQ36633.1"/>
    </source>
</evidence>
<name>A0A2S6NLU8_RHOGL</name>
<reference evidence="1 2" key="1">
    <citation type="journal article" date="2018" name="Arch. Microbiol.">
        <title>New insights into the metabolic potential of the phototrophic purple bacterium Rhodopila globiformis DSM 161(T) from its draft genome sequence and evidence for a vanadium-dependent nitrogenase.</title>
        <authorList>
            <person name="Imhoff J.F."/>
            <person name="Rahn T."/>
            <person name="Kunzel S."/>
            <person name="Neulinger S.C."/>
        </authorList>
    </citation>
    <scope>NUCLEOTIDE SEQUENCE [LARGE SCALE GENOMIC DNA]</scope>
    <source>
        <strain evidence="1 2">DSM 161</strain>
    </source>
</reference>
<keyword evidence="2" id="KW-1185">Reference proteome</keyword>
<accession>A0A2S6NLU8</accession>
<protein>
    <submittedName>
        <fullName evidence="1">Uncharacterized protein</fullName>
    </submittedName>
</protein>
<gene>
    <name evidence="1" type="ORF">CCS01_04530</name>
</gene>
<comment type="caution">
    <text evidence="1">The sequence shown here is derived from an EMBL/GenBank/DDBJ whole genome shotgun (WGS) entry which is preliminary data.</text>
</comment>
<dbReference type="EMBL" id="NHRY01000055">
    <property type="protein sequence ID" value="PPQ36633.1"/>
    <property type="molecule type" value="Genomic_DNA"/>
</dbReference>
<sequence length="64" mass="6716">MDRPYDAPPDEAAPPMPTEGDLRAAMAESAQDVAAGRTVPLAGVLAELDAVADRIEARTRARQA</sequence>
<dbReference type="Proteomes" id="UP000239724">
    <property type="component" value="Unassembled WGS sequence"/>
</dbReference>
<proteinExistence type="predicted"/>